<dbReference type="InterPro" id="IPR011051">
    <property type="entry name" value="RmlC_Cupin_sf"/>
</dbReference>
<dbReference type="PANTHER" id="PTHR36440:SF1">
    <property type="entry name" value="PUTATIVE (AFU_ORTHOLOGUE AFUA_8G07350)-RELATED"/>
    <property type="match status" value="1"/>
</dbReference>
<dbReference type="Gene3D" id="2.60.120.10">
    <property type="entry name" value="Jelly Rolls"/>
    <property type="match status" value="1"/>
</dbReference>
<dbReference type="PANTHER" id="PTHR36440">
    <property type="entry name" value="PUTATIVE (AFU_ORTHOLOGUE AFUA_8G07350)-RELATED"/>
    <property type="match status" value="1"/>
</dbReference>
<feature type="domain" description="Cupin type-2" evidence="1">
    <location>
        <begin position="48"/>
        <end position="110"/>
    </location>
</feature>
<evidence type="ECO:0000313" key="3">
    <source>
        <dbReference type="Proteomes" id="UP000586918"/>
    </source>
</evidence>
<sequence length="165" mass="17577">MAVDTAGTPFALLPDEGEARWFLNSFIRIKSTGATTGGRLAVVEQRGPRGPASPLHVHHREAEFFYVIEGELTVWAGGELLRAPQGSLVYGPPEVPHTFAITSDEARFLVMTQPAGFEQFLEEASVPARELTLPPDGTAPADPARLAAMAAEHGIEILGPPGLPT</sequence>
<dbReference type="Proteomes" id="UP000586918">
    <property type="component" value="Unassembled WGS sequence"/>
</dbReference>
<reference evidence="2 3" key="1">
    <citation type="submission" date="2020-04" db="EMBL/GenBank/DDBJ databases">
        <authorList>
            <person name="Klaysubun C."/>
            <person name="Duangmal K."/>
            <person name="Lipun K."/>
        </authorList>
    </citation>
    <scope>NUCLEOTIDE SEQUENCE [LARGE SCALE GENOMIC DNA]</scope>
    <source>
        <strain evidence="2 3">DSM 45300</strain>
    </source>
</reference>
<protein>
    <submittedName>
        <fullName evidence="2">Cupin domain-containing protein</fullName>
    </submittedName>
</protein>
<dbReference type="InterPro" id="IPR053146">
    <property type="entry name" value="QDO-like"/>
</dbReference>
<keyword evidence="3" id="KW-1185">Reference proteome</keyword>
<accession>A0A848DQ46</accession>
<comment type="caution">
    <text evidence="2">The sequence shown here is derived from an EMBL/GenBank/DDBJ whole genome shotgun (WGS) entry which is preliminary data.</text>
</comment>
<dbReference type="Pfam" id="PF07883">
    <property type="entry name" value="Cupin_2"/>
    <property type="match status" value="1"/>
</dbReference>
<name>A0A848DQ46_9PSEU</name>
<gene>
    <name evidence="2" type="ORF">HF519_24455</name>
</gene>
<dbReference type="InterPro" id="IPR014710">
    <property type="entry name" value="RmlC-like_jellyroll"/>
</dbReference>
<proteinExistence type="predicted"/>
<evidence type="ECO:0000313" key="2">
    <source>
        <dbReference type="EMBL" id="NMH94665.1"/>
    </source>
</evidence>
<evidence type="ECO:0000259" key="1">
    <source>
        <dbReference type="Pfam" id="PF07883"/>
    </source>
</evidence>
<dbReference type="SUPFAM" id="SSF51182">
    <property type="entry name" value="RmlC-like cupins"/>
    <property type="match status" value="1"/>
</dbReference>
<dbReference type="EMBL" id="JAAXKZ010000124">
    <property type="protein sequence ID" value="NMH94665.1"/>
    <property type="molecule type" value="Genomic_DNA"/>
</dbReference>
<dbReference type="AlphaFoldDB" id="A0A848DQ46"/>
<dbReference type="RefSeq" id="WP_169415345.1">
    <property type="nucleotide sequence ID" value="NZ_JAAXKZ010000124.1"/>
</dbReference>
<dbReference type="CDD" id="cd02215">
    <property type="entry name" value="cupin_QDO_N_C"/>
    <property type="match status" value="1"/>
</dbReference>
<organism evidence="2 3">
    <name type="scientific">Pseudonocardia bannensis</name>
    <dbReference type="NCBI Taxonomy" id="630973"/>
    <lineage>
        <taxon>Bacteria</taxon>
        <taxon>Bacillati</taxon>
        <taxon>Actinomycetota</taxon>
        <taxon>Actinomycetes</taxon>
        <taxon>Pseudonocardiales</taxon>
        <taxon>Pseudonocardiaceae</taxon>
        <taxon>Pseudonocardia</taxon>
    </lineage>
</organism>
<dbReference type="InterPro" id="IPR013096">
    <property type="entry name" value="Cupin_2"/>
</dbReference>